<proteinExistence type="predicted"/>
<dbReference type="Pfam" id="PF16344">
    <property type="entry name" value="FecR_C"/>
    <property type="match status" value="1"/>
</dbReference>
<organism evidence="5 6">
    <name type="scientific">Hephaestia caeni</name>
    <dbReference type="NCBI Taxonomy" id="645617"/>
    <lineage>
        <taxon>Bacteria</taxon>
        <taxon>Pseudomonadati</taxon>
        <taxon>Pseudomonadota</taxon>
        <taxon>Alphaproteobacteria</taxon>
        <taxon>Sphingomonadales</taxon>
        <taxon>Sphingomonadaceae</taxon>
        <taxon>Hephaestia</taxon>
    </lineage>
</organism>
<dbReference type="Gene3D" id="2.60.120.1440">
    <property type="match status" value="1"/>
</dbReference>
<dbReference type="AlphaFoldDB" id="A0A397PBB9"/>
<feature type="domain" description="Protein FecR C-terminal" evidence="4">
    <location>
        <begin position="274"/>
        <end position="337"/>
    </location>
</feature>
<feature type="region of interest" description="Disordered" evidence="1">
    <location>
        <begin position="1"/>
        <end position="44"/>
    </location>
</feature>
<dbReference type="PANTHER" id="PTHR30273">
    <property type="entry name" value="PERIPLASMIC SIGNAL SENSOR AND SIGMA FACTOR ACTIVATOR FECR-RELATED"/>
    <property type="match status" value="1"/>
</dbReference>
<dbReference type="Proteomes" id="UP000266568">
    <property type="component" value="Unassembled WGS sequence"/>
</dbReference>
<sequence>MSGKDRKQNGLGVDRATVAAWPDQVHHTKMEGEKDEPPESWLNESGAPRRHMKFAWREATRLPEHPDYADLLGTPTFRERFVEIWHRLSEARLPAISAPRVGLACVVAVLIFSGVWILRPGGPDYVTQVAEVREVPLVDGSVVTLGARSALDVAFTNRERQVRLAKGEAFFAVSHDPERPFIVLAGGRRIRVVGTKFNVKYDGNRVRVSVLEGVVNVSRGSAASDRSSGADRSAATPTVRVVGGQQLMVPATGPFARPQSLHGAEPGAWRKGRLDYQDAPLAEIVSDAARYYPHAIRISSPSLASERLTTSFRTTQIDQMLETLPNTLPIIVRRDEDGTVRLERNASAGE</sequence>
<dbReference type="OrthoDB" id="9798846at2"/>
<dbReference type="PIRSF" id="PIRSF018266">
    <property type="entry name" value="FecR"/>
    <property type="match status" value="1"/>
</dbReference>
<keyword evidence="2" id="KW-1133">Transmembrane helix</keyword>
<evidence type="ECO:0000259" key="4">
    <source>
        <dbReference type="Pfam" id="PF16344"/>
    </source>
</evidence>
<dbReference type="Pfam" id="PF04773">
    <property type="entry name" value="FecR"/>
    <property type="match status" value="1"/>
</dbReference>
<evidence type="ECO:0000313" key="6">
    <source>
        <dbReference type="Proteomes" id="UP000266568"/>
    </source>
</evidence>
<dbReference type="InterPro" id="IPR032508">
    <property type="entry name" value="FecR_C"/>
</dbReference>
<dbReference type="GO" id="GO:0016989">
    <property type="term" value="F:sigma factor antagonist activity"/>
    <property type="evidence" value="ECO:0007669"/>
    <property type="project" value="TreeGrafter"/>
</dbReference>
<keyword evidence="2" id="KW-0812">Transmembrane</keyword>
<keyword evidence="6" id="KW-1185">Reference proteome</keyword>
<reference evidence="5 6" key="1">
    <citation type="submission" date="2018-08" db="EMBL/GenBank/DDBJ databases">
        <title>Genomic Encyclopedia of Type Strains, Phase IV (KMG-IV): sequencing the most valuable type-strain genomes for metagenomic binning, comparative biology and taxonomic classification.</title>
        <authorList>
            <person name="Goeker M."/>
        </authorList>
    </citation>
    <scope>NUCLEOTIDE SEQUENCE [LARGE SCALE GENOMIC DNA]</scope>
    <source>
        <strain evidence="5 6">DSM 25527</strain>
    </source>
</reference>
<comment type="caution">
    <text evidence="5">The sequence shown here is derived from an EMBL/GenBank/DDBJ whole genome shotgun (WGS) entry which is preliminary data.</text>
</comment>
<evidence type="ECO:0000259" key="3">
    <source>
        <dbReference type="Pfam" id="PF04773"/>
    </source>
</evidence>
<feature type="domain" description="FecR protein" evidence="3">
    <location>
        <begin position="124"/>
        <end position="215"/>
    </location>
</feature>
<feature type="compositionally biased region" description="Basic and acidic residues" evidence="1">
    <location>
        <begin position="24"/>
        <end position="37"/>
    </location>
</feature>
<evidence type="ECO:0000256" key="2">
    <source>
        <dbReference type="SAM" id="Phobius"/>
    </source>
</evidence>
<name>A0A397PBB9_9SPHN</name>
<dbReference type="InterPro" id="IPR012373">
    <property type="entry name" value="Ferrdict_sens_TM"/>
</dbReference>
<dbReference type="Gene3D" id="3.55.50.30">
    <property type="match status" value="1"/>
</dbReference>
<evidence type="ECO:0000313" key="5">
    <source>
        <dbReference type="EMBL" id="RIA46248.1"/>
    </source>
</evidence>
<accession>A0A397PBB9</accession>
<evidence type="ECO:0000256" key="1">
    <source>
        <dbReference type="SAM" id="MobiDB-lite"/>
    </source>
</evidence>
<dbReference type="RefSeq" id="WP_119034485.1">
    <property type="nucleotide sequence ID" value="NZ_QXDC01000002.1"/>
</dbReference>
<dbReference type="InterPro" id="IPR006860">
    <property type="entry name" value="FecR"/>
</dbReference>
<keyword evidence="2" id="KW-0472">Membrane</keyword>
<dbReference type="EMBL" id="QXDC01000002">
    <property type="protein sequence ID" value="RIA46248.1"/>
    <property type="molecule type" value="Genomic_DNA"/>
</dbReference>
<dbReference type="PANTHER" id="PTHR30273:SF2">
    <property type="entry name" value="PROTEIN FECR"/>
    <property type="match status" value="1"/>
</dbReference>
<gene>
    <name evidence="5" type="ORF">DFR49_0781</name>
</gene>
<feature type="transmembrane region" description="Helical" evidence="2">
    <location>
        <begin position="101"/>
        <end position="118"/>
    </location>
</feature>
<protein>
    <submittedName>
        <fullName evidence="5">FecR family protein</fullName>
    </submittedName>
</protein>